<dbReference type="OrthoDB" id="27073at2759"/>
<dbReference type="Proteomes" id="UP000235371">
    <property type="component" value="Unassembled WGS sequence"/>
</dbReference>
<reference evidence="1 2" key="1">
    <citation type="submission" date="2016-04" db="EMBL/GenBank/DDBJ databases">
        <title>A degradative enzymes factory behind the ericoid mycorrhizal symbiosis.</title>
        <authorList>
            <consortium name="DOE Joint Genome Institute"/>
            <person name="Martino E."/>
            <person name="Morin E."/>
            <person name="Grelet G."/>
            <person name="Kuo A."/>
            <person name="Kohler A."/>
            <person name="Daghino S."/>
            <person name="Barry K."/>
            <person name="Choi C."/>
            <person name="Cichocki N."/>
            <person name="Clum A."/>
            <person name="Copeland A."/>
            <person name="Hainaut M."/>
            <person name="Haridas S."/>
            <person name="Labutti K."/>
            <person name="Lindquist E."/>
            <person name="Lipzen A."/>
            <person name="Khouja H.-R."/>
            <person name="Murat C."/>
            <person name="Ohm R."/>
            <person name="Olson A."/>
            <person name="Spatafora J."/>
            <person name="Veneault-Fourrey C."/>
            <person name="Henrissat B."/>
            <person name="Grigoriev I."/>
            <person name="Martin F."/>
            <person name="Perotto S."/>
        </authorList>
    </citation>
    <scope>NUCLEOTIDE SEQUENCE [LARGE SCALE GENOMIC DNA]</scope>
    <source>
        <strain evidence="1 2">E</strain>
    </source>
</reference>
<name>A0A2J6SFX9_9HELO</name>
<evidence type="ECO:0000313" key="1">
    <source>
        <dbReference type="EMBL" id="PMD49678.1"/>
    </source>
</evidence>
<keyword evidence="2" id="KW-1185">Reference proteome</keyword>
<dbReference type="AlphaFoldDB" id="A0A2J6SFX9"/>
<protein>
    <submittedName>
        <fullName evidence="1">Uncharacterized protein</fullName>
    </submittedName>
</protein>
<sequence length="162" mass="18251">MWYFSCMNHLPVAAYSLADGRWVDPENEGEPLKAYTNPQGTESVAVYSCELKAGPKFTFLIYTRVPNNPTVVRHETRLLNGQPKGLSFQEVNGLFGFCIHCIFRSQLTGSDLITFDILNSIILDMIGMERDGDGINKAGRGVRDLRVQLPAKRLTELWSIIR</sequence>
<dbReference type="EMBL" id="KZ613919">
    <property type="protein sequence ID" value="PMD49678.1"/>
    <property type="molecule type" value="Genomic_DNA"/>
</dbReference>
<evidence type="ECO:0000313" key="2">
    <source>
        <dbReference type="Proteomes" id="UP000235371"/>
    </source>
</evidence>
<dbReference type="RefSeq" id="XP_024726582.1">
    <property type="nucleotide sequence ID" value="XM_024884235.1"/>
</dbReference>
<dbReference type="InParanoid" id="A0A2J6SFX9"/>
<gene>
    <name evidence="1" type="ORF">K444DRAFT_638309</name>
</gene>
<accession>A0A2J6SFX9</accession>
<proteinExistence type="predicted"/>
<organism evidence="1 2">
    <name type="scientific">Hyaloscypha bicolor E</name>
    <dbReference type="NCBI Taxonomy" id="1095630"/>
    <lineage>
        <taxon>Eukaryota</taxon>
        <taxon>Fungi</taxon>
        <taxon>Dikarya</taxon>
        <taxon>Ascomycota</taxon>
        <taxon>Pezizomycotina</taxon>
        <taxon>Leotiomycetes</taxon>
        <taxon>Helotiales</taxon>
        <taxon>Hyaloscyphaceae</taxon>
        <taxon>Hyaloscypha</taxon>
        <taxon>Hyaloscypha bicolor</taxon>
    </lineage>
</organism>
<dbReference type="GeneID" id="36592312"/>